<dbReference type="OMA" id="KSTDWIH"/>
<dbReference type="AlphaFoldDB" id="A7RP17"/>
<keyword evidence="4" id="KW-1185">Reference proteome</keyword>
<dbReference type="GO" id="GO:0006325">
    <property type="term" value="P:chromatin organization"/>
    <property type="evidence" value="ECO:0000318"/>
    <property type="project" value="GO_Central"/>
</dbReference>
<dbReference type="EMBL" id="DS469524">
    <property type="protein sequence ID" value="EDO46776.1"/>
    <property type="molecule type" value="Genomic_DNA"/>
</dbReference>
<dbReference type="PhylomeDB" id="A7RP17"/>
<protein>
    <recommendedName>
        <fullName evidence="2">Codanin-1 C-terminal domain-containing protein</fullName>
    </recommendedName>
</protein>
<dbReference type="PANTHER" id="PTHR28678">
    <property type="entry name" value="CODANIN-1"/>
    <property type="match status" value="1"/>
</dbReference>
<dbReference type="InterPro" id="IPR028171">
    <property type="entry name" value="Codanin-1_C"/>
</dbReference>
<feature type="non-terminal residue" evidence="3">
    <location>
        <position position="982"/>
    </location>
</feature>
<feature type="compositionally biased region" description="Low complexity" evidence="1">
    <location>
        <begin position="126"/>
        <end position="139"/>
    </location>
</feature>
<feature type="compositionally biased region" description="Polar residues" evidence="1">
    <location>
        <begin position="83"/>
        <end position="114"/>
    </location>
</feature>
<evidence type="ECO:0000256" key="1">
    <source>
        <dbReference type="SAM" id="MobiDB-lite"/>
    </source>
</evidence>
<dbReference type="InterPro" id="IPR040031">
    <property type="entry name" value="Codanin-1"/>
</dbReference>
<dbReference type="Proteomes" id="UP000001593">
    <property type="component" value="Unassembled WGS sequence"/>
</dbReference>
<dbReference type="PANTHER" id="PTHR28678:SF1">
    <property type="entry name" value="CODANIN-1"/>
    <property type="match status" value="1"/>
</dbReference>
<reference evidence="3 4" key="1">
    <citation type="journal article" date="2007" name="Science">
        <title>Sea anemone genome reveals ancestral eumetazoan gene repertoire and genomic organization.</title>
        <authorList>
            <person name="Putnam N.H."/>
            <person name="Srivastava M."/>
            <person name="Hellsten U."/>
            <person name="Dirks B."/>
            <person name="Chapman J."/>
            <person name="Salamov A."/>
            <person name="Terry A."/>
            <person name="Shapiro H."/>
            <person name="Lindquist E."/>
            <person name="Kapitonov V.V."/>
            <person name="Jurka J."/>
            <person name="Genikhovich G."/>
            <person name="Grigoriev I.V."/>
            <person name="Lucas S.M."/>
            <person name="Steele R.E."/>
            <person name="Finnerty J.R."/>
            <person name="Technau U."/>
            <person name="Martindale M.Q."/>
            <person name="Rokhsar D.S."/>
        </authorList>
    </citation>
    <scope>NUCLEOTIDE SEQUENCE [LARGE SCALE GENOMIC DNA]</scope>
    <source>
        <strain evidence="4">CH2 X CH6</strain>
    </source>
</reference>
<feature type="region of interest" description="Disordered" evidence="1">
    <location>
        <begin position="230"/>
        <end position="325"/>
    </location>
</feature>
<feature type="region of interest" description="Disordered" evidence="1">
    <location>
        <begin position="62"/>
        <end position="197"/>
    </location>
</feature>
<dbReference type="eggNOG" id="ENOG502QPWR">
    <property type="taxonomic scope" value="Eukaryota"/>
</dbReference>
<feature type="domain" description="Codanin-1 C-terminal" evidence="2">
    <location>
        <begin position="827"/>
        <end position="938"/>
    </location>
</feature>
<evidence type="ECO:0000313" key="3">
    <source>
        <dbReference type="EMBL" id="EDO46776.1"/>
    </source>
</evidence>
<dbReference type="GO" id="GO:0005634">
    <property type="term" value="C:nucleus"/>
    <property type="evidence" value="ECO:0000318"/>
    <property type="project" value="GO_Central"/>
</dbReference>
<dbReference type="KEGG" id="nve:5518920"/>
<dbReference type="OrthoDB" id="20982at2759"/>
<dbReference type="InParanoid" id="A7RP17"/>
<dbReference type="HOGENOM" id="CLU_007378_0_0_1"/>
<dbReference type="STRING" id="45351.A7RP17"/>
<feature type="compositionally biased region" description="Polar residues" evidence="1">
    <location>
        <begin position="301"/>
        <end position="322"/>
    </location>
</feature>
<evidence type="ECO:0000313" key="4">
    <source>
        <dbReference type="Proteomes" id="UP000001593"/>
    </source>
</evidence>
<proteinExistence type="predicted"/>
<accession>A7RP17</accession>
<sequence length="982" mass="109418">MAAALLAKLLDGAILIDDFAQNFITTVNTDTQSSITSGYGTTLAEFVPFFLDYLRESTSHHLASRQSALTPKKLPVRKADRCNTPQDTPQRSSSRGLTFQSHKTPSPNPASLSSHSRRERHQGKGSPMSSPAMRPRSPMVTPGSHSNHDAGIGGKSKPNLDNFEEFPPMGLPSTPKNKKGTSRRIAPTPVKGSKSSLSLLQSEVYMVSPIEPDSPLSPASLQEERNMLKSIKSKQQRKGASPWGNRNSPSPHRTPPYASLGDFIVSPKSTSVRKSPITENDKKEGNAATTLPQSPLAIADTSVSGQNVSDGNRNSKNCSDNDISMVGGDEKLELKHNKSSENSSNAAHVQVSAELSKVTDKPKLTILAVLYVSLIQGSLVPNLTSELYFVTQLLTTRVCSQTPDSVEAEVNILYSLHNCVQFSVFVLEKLQRIISLLDKGTLRLLAENTRIAEFSPDFHNWLVKQHETHSHTKAVDVSTSSPIGGVPFSADRDNRTNFPSDRAFQNFRKQRDAFYELVREWEDSHGKPGWNMEDNMGNKIRLLVHQRSDQANYVPFARLFQSQLLQMCKGESTHDPMLANLRRTNPDKFQRLQERFVTPLSLGGPCPPPTFTEVQEFFKGFILCAESHSFSRHLMDHLILKITELNETVFPLNDPKEEACAEGSLQHKDIRQGFGTCLENLRILAKFLGFLVFEPYHGAASSTHESQIAMAVKMRDKVPQPFDVLQCIQTAYKQNRLVVTLPWVVEFLSMMDPVAPHTQYYGSTLRILFQVYRHSQEVSAKHSHLLISVCLGWLFEVLPVESLFFKSLTSEPLEQEPVSTERNMNLDSAELVEQQMIYSWYPFLGEMKTVLTDSCMGLSSKSGPVKKITPVSTEPPTKISSERRQLLSQLEENFFRIQPESLKRTSDFVIERFCSNILVHIKSVVVPTALQSGAKQVESYLASTGFPQDVNSDQAKEKCRPQVLSLIHTVTSDAVQQALKSL</sequence>
<organism evidence="3 4">
    <name type="scientific">Nematostella vectensis</name>
    <name type="common">Starlet sea anemone</name>
    <dbReference type="NCBI Taxonomy" id="45351"/>
    <lineage>
        <taxon>Eukaryota</taxon>
        <taxon>Metazoa</taxon>
        <taxon>Cnidaria</taxon>
        <taxon>Anthozoa</taxon>
        <taxon>Hexacorallia</taxon>
        <taxon>Actiniaria</taxon>
        <taxon>Edwardsiidae</taxon>
        <taxon>Nematostella</taxon>
    </lineage>
</organism>
<dbReference type="Pfam" id="PF15296">
    <property type="entry name" value="Codanin-1_C"/>
    <property type="match status" value="1"/>
</dbReference>
<name>A7RP17_NEMVE</name>
<evidence type="ECO:0000259" key="2">
    <source>
        <dbReference type="Pfam" id="PF15296"/>
    </source>
</evidence>
<gene>
    <name evidence="3" type="ORF">NEMVEDRAFT_v1g239689</name>
</gene>